<dbReference type="RefSeq" id="XP_010428320.2">
    <property type="nucleotide sequence ID" value="XM_010430018.2"/>
</dbReference>
<accession>A0ABM0TLZ0</accession>
<keyword evidence="6" id="KW-1133">Transmembrane helix</keyword>
<dbReference type="Pfam" id="PF02485">
    <property type="entry name" value="Branch"/>
    <property type="match status" value="1"/>
</dbReference>
<feature type="transmembrane region" description="Helical" evidence="6">
    <location>
        <begin position="77"/>
        <end position="98"/>
    </location>
</feature>
<reference evidence="7" key="1">
    <citation type="journal article" date="2014" name="Nat. Commun.">
        <title>The emerging biofuel crop Camelina sativa retains a highly undifferentiated hexaploid genome structure.</title>
        <authorList>
            <person name="Kagale S."/>
            <person name="Koh C."/>
            <person name="Nixon J."/>
            <person name="Bollina V."/>
            <person name="Clarke W.E."/>
            <person name="Tuteja R."/>
            <person name="Spillane C."/>
            <person name="Robinson S.J."/>
            <person name="Links M.G."/>
            <person name="Clarke C."/>
            <person name="Higgins E.E."/>
            <person name="Huebert T."/>
            <person name="Sharpe A.G."/>
            <person name="Parkin I.A."/>
        </authorList>
    </citation>
    <scope>NUCLEOTIDE SEQUENCE [LARGE SCALE GENOMIC DNA]</scope>
    <source>
        <strain evidence="7">cv. DH55</strain>
    </source>
</reference>
<evidence type="ECO:0000256" key="6">
    <source>
        <dbReference type="SAM" id="Phobius"/>
    </source>
</evidence>
<keyword evidence="2" id="KW-0328">Glycosyltransferase</keyword>
<keyword evidence="7" id="KW-1185">Reference proteome</keyword>
<proteinExistence type="predicted"/>
<evidence type="ECO:0000256" key="1">
    <source>
        <dbReference type="ARBA" id="ARBA00004606"/>
    </source>
</evidence>
<evidence type="ECO:0000256" key="4">
    <source>
        <dbReference type="ARBA" id="ARBA00023136"/>
    </source>
</evidence>
<protein>
    <submittedName>
        <fullName evidence="8">Uncharacterized protein LOC104712998</fullName>
    </submittedName>
</protein>
<comment type="subcellular location">
    <subcellularLocation>
        <location evidence="1">Membrane</location>
        <topology evidence="1">Single-pass type II membrane protein</topology>
    </subcellularLocation>
</comment>
<evidence type="ECO:0000256" key="2">
    <source>
        <dbReference type="ARBA" id="ARBA00022676"/>
    </source>
</evidence>
<organism evidence="7 8">
    <name type="scientific">Camelina sativa</name>
    <name type="common">False flax</name>
    <name type="synonym">Myagrum sativum</name>
    <dbReference type="NCBI Taxonomy" id="90675"/>
    <lineage>
        <taxon>Eukaryota</taxon>
        <taxon>Viridiplantae</taxon>
        <taxon>Streptophyta</taxon>
        <taxon>Embryophyta</taxon>
        <taxon>Tracheophyta</taxon>
        <taxon>Spermatophyta</taxon>
        <taxon>Magnoliopsida</taxon>
        <taxon>eudicotyledons</taxon>
        <taxon>Gunneridae</taxon>
        <taxon>Pentapetalae</taxon>
        <taxon>rosids</taxon>
        <taxon>malvids</taxon>
        <taxon>Brassicales</taxon>
        <taxon>Brassicaceae</taxon>
        <taxon>Camelineae</taxon>
        <taxon>Camelina</taxon>
    </lineage>
</organism>
<dbReference type="PANTHER" id="PTHR31042">
    <property type="entry name" value="CORE-2/I-BRANCHING BETA-1,6-N-ACETYLGLUCOSAMINYLTRANSFERASE FAMILY PROTEIN-RELATED"/>
    <property type="match status" value="1"/>
</dbReference>
<dbReference type="PANTHER" id="PTHR31042:SF111">
    <property type="entry name" value="CORE-2_I-BRANCHING BETA-1,6-N-ACETYLGLUCOSAMINYLTRANSFERASE FAMILY PROTEIN"/>
    <property type="match status" value="1"/>
</dbReference>
<dbReference type="InterPro" id="IPR003406">
    <property type="entry name" value="Glyco_trans_14"/>
</dbReference>
<name>A0ABM0TLZ0_CAMSA</name>
<keyword evidence="3" id="KW-0808">Transferase</keyword>
<evidence type="ECO:0000256" key="5">
    <source>
        <dbReference type="ARBA" id="ARBA00023180"/>
    </source>
</evidence>
<sequence length="462" mass="53988">MTKSSPFKIHNRELDYIYKRSFVPRFIIYICLFQNHPNIHTKIMNKSHETQEDPLTQESRHHLHQIFISKIVKSHRFFQALVLYSFLIGFGFGLGFILNVHIRNLSFNPQLFRLSSTSFSSSSSSFSNSSLSPQLQPQPEKHVSLKEAVDDEGQKDHSLVEPENVMHNMTEEELFRRASKIQEMTLNMTKKVAFMFLARGKLPLAKLWERFFQGHEGLFSIYIHSSDPFYVDDSTPETSPFYRRRIPSKEVKWGMVSMVEAERRLLANALLDAGNHRFVLLSESDIPLFNFSTVYSYLVNSQHSYVDIYDLPGPAGRGRYNRRMSPVISRSKWRKGSQWFEIDREVAEAVVSDTIYIPVFKKHCLLGCYADEHYLPTLVHVMFPGKSANRSLTWTDWSRRGPHPRKYTRRSVTGEFLSKLRNRREGCVYNGKKSEKCYLFARKFDNSCLDKLLYFAHRVMGF</sequence>
<keyword evidence="6" id="KW-0812">Transmembrane</keyword>
<keyword evidence="5" id="KW-0325">Glycoprotein</keyword>
<gene>
    <name evidence="8" type="primary">LOC104712998</name>
</gene>
<evidence type="ECO:0000313" key="8">
    <source>
        <dbReference type="RefSeq" id="XP_010428320.2"/>
    </source>
</evidence>
<dbReference type="GeneID" id="104712998"/>
<evidence type="ECO:0000256" key="3">
    <source>
        <dbReference type="ARBA" id="ARBA00022679"/>
    </source>
</evidence>
<dbReference type="Proteomes" id="UP000694864">
    <property type="component" value="Chromosome 9"/>
</dbReference>
<dbReference type="InterPro" id="IPR044174">
    <property type="entry name" value="BC10-like"/>
</dbReference>
<evidence type="ECO:0000313" key="7">
    <source>
        <dbReference type="Proteomes" id="UP000694864"/>
    </source>
</evidence>
<reference evidence="8" key="2">
    <citation type="submission" date="2025-08" db="UniProtKB">
        <authorList>
            <consortium name="RefSeq"/>
        </authorList>
    </citation>
    <scope>IDENTIFICATION</scope>
    <source>
        <tissue evidence="8">Leaf</tissue>
    </source>
</reference>
<keyword evidence="4 6" id="KW-0472">Membrane</keyword>